<protein>
    <submittedName>
        <fullName evidence="2">Uncharacterized protein</fullName>
    </submittedName>
</protein>
<dbReference type="Proteomes" id="UP001175000">
    <property type="component" value="Unassembled WGS sequence"/>
</dbReference>
<accession>A0AA40C0R5</accession>
<feature type="transmembrane region" description="Helical" evidence="1">
    <location>
        <begin position="165"/>
        <end position="188"/>
    </location>
</feature>
<keyword evidence="1" id="KW-1133">Transmembrane helix</keyword>
<keyword evidence="1" id="KW-0812">Transmembrane</keyword>
<name>A0AA40C0R5_9PEZI</name>
<keyword evidence="1" id="KW-0472">Membrane</keyword>
<dbReference type="InterPro" id="IPR053018">
    <property type="entry name" value="Elsinochrome_Biosynth-Asso"/>
</dbReference>
<evidence type="ECO:0000313" key="2">
    <source>
        <dbReference type="EMBL" id="KAK0620812.1"/>
    </source>
</evidence>
<dbReference type="PANTHER" id="PTHR37577:SF1">
    <property type="entry name" value="INTEGRAL MEMBRANE PROTEIN"/>
    <property type="match status" value="1"/>
</dbReference>
<evidence type="ECO:0000256" key="1">
    <source>
        <dbReference type="SAM" id="Phobius"/>
    </source>
</evidence>
<feature type="transmembrane region" description="Helical" evidence="1">
    <location>
        <begin position="301"/>
        <end position="327"/>
    </location>
</feature>
<comment type="caution">
    <text evidence="2">The sequence shown here is derived from an EMBL/GenBank/DDBJ whole genome shotgun (WGS) entry which is preliminary data.</text>
</comment>
<sequence>MGAYVSIPECRSHYNITVNCDYFVNETFPVPTIGGLGKHEIPTDPDIAGVGVVSSFLATTSLALLLSTASVLWLMIKRRGVQKNPHKHKKRARNCNLSFSELCETLVLGCSDTQIFTGGAYALTLRYFKGCSIIAYHYNIISNLMLLTCATHLMSVTIVRNYWQWPWLGILRTLICTGVFIVTGILLANQNSRIDVPFPTAIPPRNSDTDRVFVLAACFQQGDSQLTESLTTSFSDEGSRRAFFDSSLGNRIPGWNNYLIILLLYLTAGFVDILRVFRRGSLSRPEGKRGRIVAGIRRPSVWLGFIIFSCFCLYLLGGIGVSAWTVVKSANYIFEMRAWAKRSGWLKTESGNQSAEDDATSFGQLVPIFTNVILLFT</sequence>
<reference evidence="2" key="1">
    <citation type="submission" date="2023-06" db="EMBL/GenBank/DDBJ databases">
        <title>Genome-scale phylogeny and comparative genomics of the fungal order Sordariales.</title>
        <authorList>
            <consortium name="Lawrence Berkeley National Laboratory"/>
            <person name="Hensen N."/>
            <person name="Bonometti L."/>
            <person name="Westerberg I."/>
            <person name="Brannstrom I.O."/>
            <person name="Guillou S."/>
            <person name="Cros-Aarteil S."/>
            <person name="Calhoun S."/>
            <person name="Haridas S."/>
            <person name="Kuo A."/>
            <person name="Mondo S."/>
            <person name="Pangilinan J."/>
            <person name="Riley R."/>
            <person name="Labutti K."/>
            <person name="Andreopoulos B."/>
            <person name="Lipzen A."/>
            <person name="Chen C."/>
            <person name="Yanf M."/>
            <person name="Daum C."/>
            <person name="Ng V."/>
            <person name="Clum A."/>
            <person name="Steindorff A."/>
            <person name="Ohm R."/>
            <person name="Martin F."/>
            <person name="Silar P."/>
            <person name="Natvig D."/>
            <person name="Lalanne C."/>
            <person name="Gautier V."/>
            <person name="Ament-Velasquez S.L."/>
            <person name="Kruys A."/>
            <person name="Hutchinson M.I."/>
            <person name="Powell A.J."/>
            <person name="Barry K."/>
            <person name="Miller A.N."/>
            <person name="Grigoriev I.V."/>
            <person name="Debuchy R."/>
            <person name="Gladieux P."/>
            <person name="Thoren M.H."/>
            <person name="Johannesson H."/>
        </authorList>
    </citation>
    <scope>NUCLEOTIDE SEQUENCE</scope>
    <source>
        <strain evidence="2">CBS 606.72</strain>
    </source>
</reference>
<organism evidence="2 3">
    <name type="scientific">Immersiella caudata</name>
    <dbReference type="NCBI Taxonomy" id="314043"/>
    <lineage>
        <taxon>Eukaryota</taxon>
        <taxon>Fungi</taxon>
        <taxon>Dikarya</taxon>
        <taxon>Ascomycota</taxon>
        <taxon>Pezizomycotina</taxon>
        <taxon>Sordariomycetes</taxon>
        <taxon>Sordariomycetidae</taxon>
        <taxon>Sordariales</taxon>
        <taxon>Lasiosphaeriaceae</taxon>
        <taxon>Immersiella</taxon>
    </lineage>
</organism>
<feature type="transmembrane region" description="Helical" evidence="1">
    <location>
        <begin position="258"/>
        <end position="277"/>
    </location>
</feature>
<dbReference type="PANTHER" id="PTHR37577">
    <property type="entry name" value="INTEGRAL MEMBRANE PROTEIN"/>
    <property type="match status" value="1"/>
</dbReference>
<feature type="transmembrane region" description="Helical" evidence="1">
    <location>
        <begin position="136"/>
        <end position="159"/>
    </location>
</feature>
<proteinExistence type="predicted"/>
<dbReference type="AlphaFoldDB" id="A0AA40C0R5"/>
<gene>
    <name evidence="2" type="ORF">B0T14DRAFT_587448</name>
</gene>
<feature type="transmembrane region" description="Helical" evidence="1">
    <location>
        <begin position="47"/>
        <end position="76"/>
    </location>
</feature>
<feature type="non-terminal residue" evidence="2">
    <location>
        <position position="377"/>
    </location>
</feature>
<keyword evidence="3" id="KW-1185">Reference proteome</keyword>
<evidence type="ECO:0000313" key="3">
    <source>
        <dbReference type="Proteomes" id="UP001175000"/>
    </source>
</evidence>
<dbReference type="EMBL" id="JAULSU010000004">
    <property type="protein sequence ID" value="KAK0620812.1"/>
    <property type="molecule type" value="Genomic_DNA"/>
</dbReference>